<organism evidence="1 2">
    <name type="scientific">Colwellia psychrerythraea</name>
    <name type="common">Vibrio psychroerythus</name>
    <dbReference type="NCBI Taxonomy" id="28229"/>
    <lineage>
        <taxon>Bacteria</taxon>
        <taxon>Pseudomonadati</taxon>
        <taxon>Pseudomonadota</taxon>
        <taxon>Gammaproteobacteria</taxon>
        <taxon>Alteromonadales</taxon>
        <taxon>Colwelliaceae</taxon>
        <taxon>Colwellia</taxon>
    </lineage>
</organism>
<gene>
    <name evidence="1" type="ORF">ND2E_3015</name>
</gene>
<dbReference type="PATRIC" id="fig|28229.4.peg.2059"/>
<comment type="caution">
    <text evidence="1">The sequence shown here is derived from an EMBL/GenBank/DDBJ whole genome shotgun (WGS) entry which is preliminary data.</text>
</comment>
<accession>A0A099KQI6</accession>
<reference evidence="1 2" key="1">
    <citation type="submission" date="2014-08" db="EMBL/GenBank/DDBJ databases">
        <title>Genomic and Phenotypic Diversity of Colwellia psychrerythraea strains from Disparate Marine Basins.</title>
        <authorList>
            <person name="Techtmann S.M."/>
            <person name="Stelling S.C."/>
            <person name="Utturkar S.M."/>
            <person name="Alshibli N."/>
            <person name="Harris A."/>
            <person name="Brown S.D."/>
            <person name="Hazen T.C."/>
        </authorList>
    </citation>
    <scope>NUCLEOTIDE SEQUENCE [LARGE SCALE GENOMIC DNA]</scope>
    <source>
        <strain evidence="1 2">ND2E</strain>
    </source>
</reference>
<evidence type="ECO:0000313" key="2">
    <source>
        <dbReference type="Proteomes" id="UP000029843"/>
    </source>
</evidence>
<dbReference type="AlphaFoldDB" id="A0A099KQI6"/>
<protein>
    <submittedName>
        <fullName evidence="1">Uncharacterized protein</fullName>
    </submittedName>
</protein>
<proteinExistence type="predicted"/>
<dbReference type="Proteomes" id="UP000029843">
    <property type="component" value="Unassembled WGS sequence"/>
</dbReference>
<sequence>MDGIFYVFNPNLKRLQPMFQLKKTNIVWWPVTINEPVDGGKVTEFPCQIQFELLDQKEFDELSLKGDIVLLSSVVKGWQEILGANKKDLPFTKKNIDAFLQVPYVRASLFNAYLGAVSGAPVKN</sequence>
<evidence type="ECO:0000313" key="1">
    <source>
        <dbReference type="EMBL" id="KGJ92122.1"/>
    </source>
</evidence>
<dbReference type="EMBL" id="JQED01000021">
    <property type="protein sequence ID" value="KGJ92122.1"/>
    <property type="molecule type" value="Genomic_DNA"/>
</dbReference>
<name>A0A099KQI6_COLPS</name>